<feature type="transmembrane region" description="Helical" evidence="4">
    <location>
        <begin position="325"/>
        <end position="343"/>
    </location>
</feature>
<feature type="transmembrane region" description="Helical" evidence="4">
    <location>
        <begin position="123"/>
        <end position="142"/>
    </location>
</feature>
<dbReference type="GO" id="GO:0022857">
    <property type="term" value="F:transmembrane transporter activity"/>
    <property type="evidence" value="ECO:0007669"/>
    <property type="project" value="InterPro"/>
</dbReference>
<evidence type="ECO:0000313" key="6">
    <source>
        <dbReference type="Proteomes" id="UP000244069"/>
    </source>
</evidence>
<dbReference type="Proteomes" id="UP000244069">
    <property type="component" value="Unassembled WGS sequence"/>
</dbReference>
<feature type="transmembrane region" description="Helical" evidence="4">
    <location>
        <begin position="266"/>
        <end position="287"/>
    </location>
</feature>
<reference evidence="5 6" key="1">
    <citation type="submission" date="2018-04" db="EMBL/GenBank/DDBJ databases">
        <title>Genomic Encyclopedia of Archaeal and Bacterial Type Strains, Phase II (KMG-II): from individual species to whole genera.</title>
        <authorList>
            <person name="Goeker M."/>
        </authorList>
    </citation>
    <scope>NUCLEOTIDE SEQUENCE [LARGE SCALE GENOMIC DNA]</scope>
    <source>
        <strain evidence="5 6">DSM 29329</strain>
    </source>
</reference>
<dbReference type="InterPro" id="IPR036259">
    <property type="entry name" value="MFS_trans_sf"/>
</dbReference>
<feature type="transmembrane region" description="Helical" evidence="4">
    <location>
        <begin position="51"/>
        <end position="72"/>
    </location>
</feature>
<dbReference type="EMBL" id="QBKN01000006">
    <property type="protein sequence ID" value="PTX49654.1"/>
    <property type="molecule type" value="Genomic_DNA"/>
</dbReference>
<dbReference type="Gene3D" id="1.20.1250.20">
    <property type="entry name" value="MFS general substrate transporter like domains"/>
    <property type="match status" value="1"/>
</dbReference>
<dbReference type="PANTHER" id="PTHR23526">
    <property type="entry name" value="INTEGRAL MEMBRANE TRANSPORT PROTEIN-RELATED"/>
    <property type="match status" value="1"/>
</dbReference>
<feature type="transmembrane region" description="Helical" evidence="4">
    <location>
        <begin position="96"/>
        <end position="117"/>
    </location>
</feature>
<feature type="transmembrane region" description="Helical" evidence="4">
    <location>
        <begin position="363"/>
        <end position="385"/>
    </location>
</feature>
<organism evidence="5 6">
    <name type="scientific">Allosediminivita pacifica</name>
    <dbReference type="NCBI Taxonomy" id="1267769"/>
    <lineage>
        <taxon>Bacteria</taxon>
        <taxon>Pseudomonadati</taxon>
        <taxon>Pseudomonadota</taxon>
        <taxon>Alphaproteobacteria</taxon>
        <taxon>Rhodobacterales</taxon>
        <taxon>Paracoccaceae</taxon>
        <taxon>Allosediminivita</taxon>
    </lineage>
</organism>
<accession>A0A2T6B0N9</accession>
<evidence type="ECO:0000313" key="5">
    <source>
        <dbReference type="EMBL" id="PTX49654.1"/>
    </source>
</evidence>
<dbReference type="OrthoDB" id="1117124at2"/>
<proteinExistence type="predicted"/>
<evidence type="ECO:0000256" key="4">
    <source>
        <dbReference type="SAM" id="Phobius"/>
    </source>
</evidence>
<feature type="transmembrane region" description="Helical" evidence="4">
    <location>
        <begin position="239"/>
        <end position="260"/>
    </location>
</feature>
<sequence length="420" mass="43003">MTEQSAEQAVYAGLTETGDEASPAEARNALRHVTSLGMTKVADGLIDPKLVLSWLSGALGAPAAVTGLLVPIREAGALLPQMLLAPVVMSMKRRKWVWAAGALWQGIAAGAMVLAGLTLSGAVAGVALCLALAVLAVARSAASVSFKDILGRTVAKTRRGSVTGTASSVPSAAVVVFALLLMSGLLQDKGPLLAAIGLAAVLWIGAALVFSTLEEPEAEPQARLGIDLTPWREDPQFRLFVTVRGLLTVTALAPPYFVLLGGGAEALQGLGALVLASSAASFVSAYVWGRLADRSSRTVLSLSGVFGAVFAGLAVVAEALGWTEAGWVAPAILFGFMMSYHGVRQGRSTYLVDMAPTETRASYTALANTLIGVLLLVTGAFGGALALAGPMAALAGFAVLSAAGAVLALRLREVEVSEER</sequence>
<gene>
    <name evidence="5" type="ORF">C8N44_10629</name>
</gene>
<dbReference type="InterPro" id="IPR052528">
    <property type="entry name" value="Sugar_transport-like"/>
</dbReference>
<feature type="transmembrane region" description="Helical" evidence="4">
    <location>
        <begin position="299"/>
        <end position="319"/>
    </location>
</feature>
<evidence type="ECO:0000256" key="3">
    <source>
        <dbReference type="ARBA" id="ARBA00023136"/>
    </source>
</evidence>
<dbReference type="PANTHER" id="PTHR23526:SF2">
    <property type="entry name" value="MAJOR FACILITATOR SUPERFAMILY (MFS) PROFILE DOMAIN-CONTAINING PROTEIN"/>
    <property type="match status" value="1"/>
</dbReference>
<dbReference type="RefSeq" id="WP_107975276.1">
    <property type="nucleotide sequence ID" value="NZ_BMEZ01000006.1"/>
</dbReference>
<feature type="transmembrane region" description="Helical" evidence="4">
    <location>
        <begin position="192"/>
        <end position="213"/>
    </location>
</feature>
<keyword evidence="2 4" id="KW-1133">Transmembrane helix</keyword>
<comment type="caution">
    <text evidence="5">The sequence shown here is derived from an EMBL/GenBank/DDBJ whole genome shotgun (WGS) entry which is preliminary data.</text>
</comment>
<dbReference type="Pfam" id="PF07690">
    <property type="entry name" value="MFS_1"/>
    <property type="match status" value="1"/>
</dbReference>
<dbReference type="InterPro" id="IPR011701">
    <property type="entry name" value="MFS"/>
</dbReference>
<name>A0A2T6B0N9_9RHOB</name>
<protein>
    <recommendedName>
        <fullName evidence="7">Major Facilitator Superfamily protein</fullName>
    </recommendedName>
</protein>
<evidence type="ECO:0000256" key="2">
    <source>
        <dbReference type="ARBA" id="ARBA00022989"/>
    </source>
</evidence>
<keyword evidence="6" id="KW-1185">Reference proteome</keyword>
<feature type="transmembrane region" description="Helical" evidence="4">
    <location>
        <begin position="391"/>
        <end position="411"/>
    </location>
</feature>
<keyword evidence="1 4" id="KW-0812">Transmembrane</keyword>
<evidence type="ECO:0000256" key="1">
    <source>
        <dbReference type="ARBA" id="ARBA00022692"/>
    </source>
</evidence>
<keyword evidence="3 4" id="KW-0472">Membrane</keyword>
<dbReference type="SUPFAM" id="SSF103473">
    <property type="entry name" value="MFS general substrate transporter"/>
    <property type="match status" value="1"/>
</dbReference>
<evidence type="ECO:0008006" key="7">
    <source>
        <dbReference type="Google" id="ProtNLM"/>
    </source>
</evidence>
<feature type="transmembrane region" description="Helical" evidence="4">
    <location>
        <begin position="162"/>
        <end position="186"/>
    </location>
</feature>
<dbReference type="AlphaFoldDB" id="A0A2T6B0N9"/>